<keyword evidence="3" id="KW-0847">Vitamin C</keyword>
<evidence type="ECO:0000256" key="4">
    <source>
        <dbReference type="ARBA" id="ARBA00023004"/>
    </source>
</evidence>
<dbReference type="Proteomes" id="UP001372338">
    <property type="component" value="Unassembled WGS sequence"/>
</dbReference>
<reference evidence="7 8" key="1">
    <citation type="submission" date="2024-01" db="EMBL/GenBank/DDBJ databases">
        <title>The genomes of 5 underutilized Papilionoideae crops provide insights into root nodulation and disease resistanc.</title>
        <authorList>
            <person name="Yuan L."/>
        </authorList>
    </citation>
    <scope>NUCLEOTIDE SEQUENCE [LARGE SCALE GENOMIC DNA]</scope>
    <source>
        <strain evidence="7">ZHUSHIDOU_FW_LH</strain>
        <tissue evidence="7">Leaf</tissue>
    </source>
</reference>
<evidence type="ECO:0000256" key="3">
    <source>
        <dbReference type="ARBA" id="ARBA00022896"/>
    </source>
</evidence>
<dbReference type="FunFam" id="2.60.120.330:FF:000079">
    <property type="entry name" value="Protein SRG1"/>
    <property type="match status" value="1"/>
</dbReference>
<keyword evidence="5" id="KW-0560">Oxidoreductase</keyword>
<evidence type="ECO:0000259" key="6">
    <source>
        <dbReference type="PROSITE" id="PS51471"/>
    </source>
</evidence>
<comment type="similarity">
    <text evidence="1 5">Belongs to the iron/ascorbate-dependent oxidoreductase family.</text>
</comment>
<evidence type="ECO:0000256" key="1">
    <source>
        <dbReference type="ARBA" id="ARBA00008056"/>
    </source>
</evidence>
<protein>
    <recommendedName>
        <fullName evidence="6">Fe2OG dioxygenase domain-containing protein</fullName>
    </recommendedName>
</protein>
<dbReference type="EMBL" id="JAYWIO010000006">
    <property type="protein sequence ID" value="KAK7255852.1"/>
    <property type="molecule type" value="Genomic_DNA"/>
</dbReference>
<keyword evidence="2 5" id="KW-0479">Metal-binding</keyword>
<dbReference type="Pfam" id="PF03171">
    <property type="entry name" value="2OG-FeII_Oxy"/>
    <property type="match status" value="1"/>
</dbReference>
<accession>A0AAN9EEG0</accession>
<dbReference type="Pfam" id="PF14226">
    <property type="entry name" value="DIOX_N"/>
    <property type="match status" value="1"/>
</dbReference>
<dbReference type="InterPro" id="IPR005123">
    <property type="entry name" value="Oxoglu/Fe-dep_dioxygenase_dom"/>
</dbReference>
<dbReference type="GO" id="GO:0031418">
    <property type="term" value="F:L-ascorbic acid binding"/>
    <property type="evidence" value="ECO:0007669"/>
    <property type="project" value="UniProtKB-KW"/>
</dbReference>
<keyword evidence="4 5" id="KW-0408">Iron</keyword>
<dbReference type="InterPro" id="IPR050295">
    <property type="entry name" value="Plant_2OG-oxidoreductases"/>
</dbReference>
<gene>
    <name evidence="7" type="ORF">RIF29_29276</name>
</gene>
<sequence length="360" mass="41195">MSLKGDNEPVFVVKEATSIAVPSVQELVKKDPLQVPAKYVRSHEEMEKDKLMPHLSSEVPIIDFALLSDGNVEELSKMDIACKEWGFFQLVNHGVKKEVRQRLKDATTEFFNLPIEEKEKSAMASDDIFGYGHDPIYSEDQMFEWSDSLVLLVHPSRYSNPSYWPKTPKGFKEIVEAYSSEVHRVGVELLNFFSMIMGMQKQVLFGLHKESMAIIRANYYPPCNMPEQVMGLNPHSDTCTITLLMQDDDVSGLEIKHKGNWVPVNPIPDALVINVADMLEIWSNGKYKSIEHRAIINKNKGRTSYALFISPMYDVEVEPVDSMMDELNPKLYKKIRYGDLLKEAFKKKFDGKPHIDMLKV</sequence>
<dbReference type="InterPro" id="IPR044861">
    <property type="entry name" value="IPNS-like_FE2OG_OXY"/>
</dbReference>
<dbReference type="PROSITE" id="PS51471">
    <property type="entry name" value="FE2OG_OXY"/>
    <property type="match status" value="1"/>
</dbReference>
<dbReference type="InterPro" id="IPR027443">
    <property type="entry name" value="IPNS-like_sf"/>
</dbReference>
<dbReference type="AlphaFoldDB" id="A0AAN9EEG0"/>
<dbReference type="InterPro" id="IPR026992">
    <property type="entry name" value="DIOX_N"/>
</dbReference>
<name>A0AAN9EEG0_CROPI</name>
<evidence type="ECO:0000313" key="8">
    <source>
        <dbReference type="Proteomes" id="UP001372338"/>
    </source>
</evidence>
<evidence type="ECO:0000313" key="7">
    <source>
        <dbReference type="EMBL" id="KAK7255852.1"/>
    </source>
</evidence>
<dbReference type="GO" id="GO:0016491">
    <property type="term" value="F:oxidoreductase activity"/>
    <property type="evidence" value="ECO:0007669"/>
    <property type="project" value="UniProtKB-KW"/>
</dbReference>
<evidence type="ECO:0000256" key="2">
    <source>
        <dbReference type="ARBA" id="ARBA00022723"/>
    </source>
</evidence>
<proteinExistence type="inferred from homology"/>
<dbReference type="Gene3D" id="2.60.120.330">
    <property type="entry name" value="B-lactam Antibiotic, Isopenicillin N Synthase, Chain"/>
    <property type="match status" value="1"/>
</dbReference>
<dbReference type="GO" id="GO:0046872">
    <property type="term" value="F:metal ion binding"/>
    <property type="evidence" value="ECO:0007669"/>
    <property type="project" value="UniProtKB-KW"/>
</dbReference>
<dbReference type="PANTHER" id="PTHR47991">
    <property type="entry name" value="OXOGLUTARATE/IRON-DEPENDENT DIOXYGENASE"/>
    <property type="match status" value="1"/>
</dbReference>
<keyword evidence="8" id="KW-1185">Reference proteome</keyword>
<dbReference type="SUPFAM" id="SSF51197">
    <property type="entry name" value="Clavaminate synthase-like"/>
    <property type="match status" value="1"/>
</dbReference>
<evidence type="ECO:0000256" key="5">
    <source>
        <dbReference type="RuleBase" id="RU003682"/>
    </source>
</evidence>
<feature type="domain" description="Fe2OG dioxygenase" evidence="6">
    <location>
        <begin position="210"/>
        <end position="311"/>
    </location>
</feature>
<comment type="caution">
    <text evidence="7">The sequence shown here is derived from an EMBL/GenBank/DDBJ whole genome shotgun (WGS) entry which is preliminary data.</text>
</comment>
<organism evidence="7 8">
    <name type="scientific">Crotalaria pallida</name>
    <name type="common">Smooth rattlebox</name>
    <name type="synonym">Crotalaria striata</name>
    <dbReference type="NCBI Taxonomy" id="3830"/>
    <lineage>
        <taxon>Eukaryota</taxon>
        <taxon>Viridiplantae</taxon>
        <taxon>Streptophyta</taxon>
        <taxon>Embryophyta</taxon>
        <taxon>Tracheophyta</taxon>
        <taxon>Spermatophyta</taxon>
        <taxon>Magnoliopsida</taxon>
        <taxon>eudicotyledons</taxon>
        <taxon>Gunneridae</taxon>
        <taxon>Pentapetalae</taxon>
        <taxon>rosids</taxon>
        <taxon>fabids</taxon>
        <taxon>Fabales</taxon>
        <taxon>Fabaceae</taxon>
        <taxon>Papilionoideae</taxon>
        <taxon>50 kb inversion clade</taxon>
        <taxon>genistoids sensu lato</taxon>
        <taxon>core genistoids</taxon>
        <taxon>Crotalarieae</taxon>
        <taxon>Crotalaria</taxon>
    </lineage>
</organism>